<evidence type="ECO:0000256" key="4">
    <source>
        <dbReference type="ARBA" id="ARBA00023134"/>
    </source>
</evidence>
<evidence type="ECO:0000313" key="8">
    <source>
        <dbReference type="Proteomes" id="UP000321570"/>
    </source>
</evidence>
<dbReference type="SUPFAM" id="SSF52540">
    <property type="entry name" value="P-loop containing nucleoside triphosphate hydrolases"/>
    <property type="match status" value="1"/>
</dbReference>
<organism evidence="7 8">
    <name type="scientific">Hymenolepis diminuta</name>
    <name type="common">Rat tapeworm</name>
    <dbReference type="NCBI Taxonomy" id="6216"/>
    <lineage>
        <taxon>Eukaryota</taxon>
        <taxon>Metazoa</taxon>
        <taxon>Spiralia</taxon>
        <taxon>Lophotrochozoa</taxon>
        <taxon>Platyhelminthes</taxon>
        <taxon>Cestoda</taxon>
        <taxon>Eucestoda</taxon>
        <taxon>Cyclophyllidea</taxon>
        <taxon>Hymenolepididae</taxon>
        <taxon>Hymenolepis</taxon>
    </lineage>
</organism>
<comment type="similarity">
    <text evidence="1">Belongs to the TRAFAC class TrmE-Era-EngA-EngB-Septin-like GTPase superfamily. Era GTPase family.</text>
</comment>
<dbReference type="InterPro" id="IPR005662">
    <property type="entry name" value="GTPase_Era-like"/>
</dbReference>
<keyword evidence="8" id="KW-1185">Reference proteome</keyword>
<evidence type="ECO:0000256" key="5">
    <source>
        <dbReference type="ARBA" id="ARBA00030975"/>
    </source>
</evidence>
<evidence type="ECO:0000256" key="1">
    <source>
        <dbReference type="ARBA" id="ARBA00007921"/>
    </source>
</evidence>
<evidence type="ECO:0000259" key="6">
    <source>
        <dbReference type="Pfam" id="PF01926"/>
    </source>
</evidence>
<dbReference type="InterPro" id="IPR005225">
    <property type="entry name" value="Small_GTP-bd"/>
</dbReference>
<dbReference type="PRINTS" id="PR00326">
    <property type="entry name" value="GTP1OBG"/>
</dbReference>
<dbReference type="PANTHER" id="PTHR42698:SF1">
    <property type="entry name" value="GTPASE ERA, MITOCHONDRIAL"/>
    <property type="match status" value="1"/>
</dbReference>
<dbReference type="Gene3D" id="3.40.50.300">
    <property type="entry name" value="P-loop containing nucleotide triphosphate hydrolases"/>
    <property type="match status" value="1"/>
</dbReference>
<proteinExistence type="inferred from homology"/>
<dbReference type="PANTHER" id="PTHR42698">
    <property type="entry name" value="GTPASE ERA"/>
    <property type="match status" value="1"/>
</dbReference>
<dbReference type="FunFam" id="3.40.50.300:FF:002220">
    <property type="entry name" value="GTPase Era, mitochondrial"/>
    <property type="match status" value="1"/>
</dbReference>
<dbReference type="GO" id="GO:0043024">
    <property type="term" value="F:ribosomal small subunit binding"/>
    <property type="evidence" value="ECO:0007669"/>
    <property type="project" value="TreeGrafter"/>
</dbReference>
<dbReference type="InterPro" id="IPR027417">
    <property type="entry name" value="P-loop_NTPase"/>
</dbReference>
<reference evidence="7 8" key="1">
    <citation type="submission" date="2019-07" db="EMBL/GenBank/DDBJ databases">
        <authorList>
            <person name="Jastrzebski P J."/>
            <person name="Paukszto L."/>
            <person name="Jastrzebski P J."/>
        </authorList>
    </citation>
    <scope>NUCLEOTIDE SEQUENCE [LARGE SCALE GENOMIC DNA]</scope>
    <source>
        <strain evidence="7 8">WMS-il1</strain>
    </source>
</reference>
<accession>A0A564YE51</accession>
<feature type="domain" description="G" evidence="6">
    <location>
        <begin position="67"/>
        <end position="189"/>
    </location>
</feature>
<keyword evidence="3" id="KW-0547">Nucleotide-binding</keyword>
<dbReference type="EMBL" id="CABIJS010000144">
    <property type="protein sequence ID" value="VUZ44824.1"/>
    <property type="molecule type" value="Genomic_DNA"/>
</dbReference>
<dbReference type="Pfam" id="PF01926">
    <property type="entry name" value="MMR_HSR1"/>
    <property type="match status" value="1"/>
</dbReference>
<dbReference type="InterPro" id="IPR015946">
    <property type="entry name" value="KH_dom-like_a/b"/>
</dbReference>
<name>A0A564YE51_HYMDI</name>
<dbReference type="GO" id="GO:0005525">
    <property type="term" value="F:GTP binding"/>
    <property type="evidence" value="ECO:0007669"/>
    <property type="project" value="UniProtKB-KW"/>
</dbReference>
<dbReference type="GO" id="GO:0005759">
    <property type="term" value="C:mitochondrial matrix"/>
    <property type="evidence" value="ECO:0007669"/>
    <property type="project" value="TreeGrafter"/>
</dbReference>
<dbReference type="InterPro" id="IPR009019">
    <property type="entry name" value="KH_sf_prok-type"/>
</dbReference>
<dbReference type="InterPro" id="IPR006073">
    <property type="entry name" value="GTP-bd"/>
</dbReference>
<dbReference type="AlphaFoldDB" id="A0A564YE51"/>
<sequence>MLRFSFIRFQRAQLFFGQSKQFSDVIPTVCSTYNTGSVQGVPRSKIEFLSKMLFMPSQSPPNSHLLKIAVLGYPNAGKSSLVNMLSNWRVCAVSGKAHTTRSKQTVIFTKDNIQLAFVDLPGLVSARQVRQFKLERTFIRDPHSAIFDADLILVVVDASNKYAREALDQELLKALHFFPSKESILVLNKVDKSRGDHTRLLDITRRLTGGVVGASEVGTKLLPHLDSFANKYIERTELGEGWSKRHLSIEDIVYPLLPPEAHEAAQARLKHIEKVMALLSPSIQIESVPKLKAKSKVDQNVKYITTSANQSEFRLPSLESDSLTRGTASNEIQQKTEILTKSDTNEIPADRCVTEVEHQSIKNFFKTFKPLKDATAITESSLAANQSLNFPSIQEIEDERLEAMLEQIKAQMMLKSATKEEVALRRQQWRELGVKLQGVKHWEGFNQVFMVSAATGEGIDNLRKYLLSRAKPGQWLLSPALITDVEPTEIIRMCVWAHCLDKLPQEIPYGLLVTVDECEHVNMNQGDERVYVHVRLRCPNERAIKNVIGPQGKQVREIAGAVKDELGTLFQTTTVVKLTVEAAKPSRGSIKRLRAAKDFAEVYPNFDNSAQPQRAIDTVEL</sequence>
<protein>
    <recommendedName>
        <fullName evidence="2">GTPase Era, mitochondrial</fullName>
    </recommendedName>
    <alternativeName>
        <fullName evidence="5">ERA-like protein 1</fullName>
    </alternativeName>
</protein>
<evidence type="ECO:0000256" key="3">
    <source>
        <dbReference type="ARBA" id="ARBA00022741"/>
    </source>
</evidence>
<keyword evidence="4" id="KW-0342">GTP-binding</keyword>
<dbReference type="NCBIfam" id="TIGR00231">
    <property type="entry name" value="small_GTP"/>
    <property type="match status" value="1"/>
</dbReference>
<dbReference type="Gene3D" id="3.30.300.20">
    <property type="match status" value="1"/>
</dbReference>
<dbReference type="GO" id="GO:0000028">
    <property type="term" value="P:ribosomal small subunit assembly"/>
    <property type="evidence" value="ECO:0007669"/>
    <property type="project" value="TreeGrafter"/>
</dbReference>
<dbReference type="CDD" id="cd22534">
    <property type="entry name" value="KH-II_Era"/>
    <property type="match status" value="1"/>
</dbReference>
<evidence type="ECO:0000256" key="2">
    <source>
        <dbReference type="ARBA" id="ARBA00019149"/>
    </source>
</evidence>
<dbReference type="Proteomes" id="UP000321570">
    <property type="component" value="Unassembled WGS sequence"/>
</dbReference>
<evidence type="ECO:0000313" key="7">
    <source>
        <dbReference type="EMBL" id="VUZ44824.1"/>
    </source>
</evidence>
<dbReference type="GO" id="GO:0019843">
    <property type="term" value="F:rRNA binding"/>
    <property type="evidence" value="ECO:0007669"/>
    <property type="project" value="TreeGrafter"/>
</dbReference>
<dbReference type="SUPFAM" id="SSF54814">
    <property type="entry name" value="Prokaryotic type KH domain (KH-domain type II)"/>
    <property type="match status" value="1"/>
</dbReference>
<gene>
    <name evidence="7" type="ORF">WMSIL1_LOCUS4782</name>
</gene>